<keyword evidence="2" id="KW-0732">Signal</keyword>
<keyword evidence="4" id="KW-1185">Reference proteome</keyword>
<dbReference type="PANTHER" id="PTHR42928:SF5">
    <property type="entry name" value="BLR1237 PROTEIN"/>
    <property type="match status" value="1"/>
</dbReference>
<evidence type="ECO:0000313" key="3">
    <source>
        <dbReference type="EMBL" id="OZI56092.1"/>
    </source>
</evidence>
<dbReference type="OrthoDB" id="8626215at2"/>
<dbReference type="Pfam" id="PF03401">
    <property type="entry name" value="TctC"/>
    <property type="match status" value="1"/>
</dbReference>
<proteinExistence type="inferred from homology"/>
<comment type="caution">
    <text evidence="3">The sequence shown here is derived from an EMBL/GenBank/DDBJ whole genome shotgun (WGS) entry which is preliminary data.</text>
</comment>
<name>A0A261U3X0_9BORD</name>
<dbReference type="AlphaFoldDB" id="A0A261U3X0"/>
<organism evidence="3 4">
    <name type="scientific">Bordetella genomosp. 4</name>
    <dbReference type="NCBI Taxonomy" id="463044"/>
    <lineage>
        <taxon>Bacteria</taxon>
        <taxon>Pseudomonadati</taxon>
        <taxon>Pseudomonadota</taxon>
        <taxon>Betaproteobacteria</taxon>
        <taxon>Burkholderiales</taxon>
        <taxon>Alcaligenaceae</taxon>
        <taxon>Bordetella</taxon>
    </lineage>
</organism>
<evidence type="ECO:0000313" key="4">
    <source>
        <dbReference type="Proteomes" id="UP000216885"/>
    </source>
</evidence>
<reference evidence="3 4" key="1">
    <citation type="submission" date="2017-05" db="EMBL/GenBank/DDBJ databases">
        <title>Complete and WGS of Bordetella genogroups.</title>
        <authorList>
            <person name="Spilker T."/>
            <person name="LiPuma J."/>
        </authorList>
    </citation>
    <scope>NUCLEOTIDE SEQUENCE [LARGE SCALE GENOMIC DNA]</scope>
    <source>
        <strain evidence="3 4">AU9919</strain>
    </source>
</reference>
<evidence type="ECO:0008006" key="5">
    <source>
        <dbReference type="Google" id="ProtNLM"/>
    </source>
</evidence>
<protein>
    <recommendedName>
        <fullName evidence="5">LacI family transcriptional regulator</fullName>
    </recommendedName>
</protein>
<dbReference type="PANTHER" id="PTHR42928">
    <property type="entry name" value="TRICARBOXYLATE-BINDING PROTEIN"/>
    <property type="match status" value="1"/>
</dbReference>
<dbReference type="SUPFAM" id="SSF53850">
    <property type="entry name" value="Periplasmic binding protein-like II"/>
    <property type="match status" value="1"/>
</dbReference>
<sequence length="335" mass="35160">MNVKRRTFCAQLASLPLVGAGAMMPWRSVQAASKFPDKPVSIVVPFAPGGNTDIIARLIGTVLSKHLDANLVIENKAGAGGNIGAAAVARARPDGYTLLYSTASSFAINPHVYSSLPFDPRTAFEPLAVTIQVPVVLVVTAESGIKTLDQLAAHLRENPDTATYGSSGTGTSSHIACHVLAQKLGVPKAVHVPYKQGPQVLTDLAGGQLTYAFDAWSVVGPQVKSGRLVALAVSGKARLKAAPDVPTVEELLNTDFDVVTWNAYVAPAGLPADIAAQLREAIQASLRDPAINARVENEGVPAYAPMTAEQTRAFFESEYAKWGELVKLVGATGIS</sequence>
<dbReference type="CDD" id="cd07012">
    <property type="entry name" value="PBP2_Bug_TTT"/>
    <property type="match status" value="1"/>
</dbReference>
<feature type="chain" id="PRO_5012740509" description="LacI family transcriptional regulator" evidence="2">
    <location>
        <begin position="32"/>
        <end position="335"/>
    </location>
</feature>
<evidence type="ECO:0000256" key="2">
    <source>
        <dbReference type="SAM" id="SignalP"/>
    </source>
</evidence>
<dbReference type="Gene3D" id="3.40.190.10">
    <property type="entry name" value="Periplasmic binding protein-like II"/>
    <property type="match status" value="1"/>
</dbReference>
<accession>A0A261U3X0</accession>
<dbReference type="Gene3D" id="3.40.190.150">
    <property type="entry name" value="Bordetella uptake gene, domain 1"/>
    <property type="match status" value="1"/>
</dbReference>
<dbReference type="Proteomes" id="UP000216885">
    <property type="component" value="Unassembled WGS sequence"/>
</dbReference>
<evidence type="ECO:0000256" key="1">
    <source>
        <dbReference type="ARBA" id="ARBA00006987"/>
    </source>
</evidence>
<dbReference type="InterPro" id="IPR005064">
    <property type="entry name" value="BUG"/>
</dbReference>
<gene>
    <name evidence="3" type="ORF">CAL20_11630</name>
</gene>
<feature type="signal peptide" evidence="2">
    <location>
        <begin position="1"/>
        <end position="31"/>
    </location>
</feature>
<comment type="similarity">
    <text evidence="1">Belongs to the UPF0065 (bug) family.</text>
</comment>
<dbReference type="PIRSF" id="PIRSF017082">
    <property type="entry name" value="YflP"/>
    <property type="match status" value="1"/>
</dbReference>
<dbReference type="EMBL" id="NEVQ01000013">
    <property type="protein sequence ID" value="OZI56092.1"/>
    <property type="molecule type" value="Genomic_DNA"/>
</dbReference>
<dbReference type="InterPro" id="IPR042100">
    <property type="entry name" value="Bug_dom1"/>
</dbReference>
<dbReference type="RefSeq" id="WP_094821158.1">
    <property type="nucleotide sequence ID" value="NZ_NEVO01000007.1"/>
</dbReference>